<organism evidence="2 3">
    <name type="scientific">Oceanobacillus sojae</name>
    <dbReference type="NCBI Taxonomy" id="582851"/>
    <lineage>
        <taxon>Bacteria</taxon>
        <taxon>Bacillati</taxon>
        <taxon>Bacillota</taxon>
        <taxon>Bacilli</taxon>
        <taxon>Bacillales</taxon>
        <taxon>Bacillaceae</taxon>
        <taxon>Oceanobacillus</taxon>
    </lineage>
</organism>
<keyword evidence="3" id="KW-1185">Reference proteome</keyword>
<reference evidence="2 3" key="1">
    <citation type="submission" date="2019-07" db="EMBL/GenBank/DDBJ databases">
        <title>Whole genome shotgun sequence of Oceanobacillus sojae NBRC 105379.</title>
        <authorList>
            <person name="Hosoyama A."/>
            <person name="Uohara A."/>
            <person name="Ohji S."/>
            <person name="Ichikawa N."/>
        </authorList>
    </citation>
    <scope>NUCLEOTIDE SEQUENCE [LARGE SCALE GENOMIC DNA]</scope>
    <source>
        <strain evidence="2 3">NBRC 105379</strain>
    </source>
</reference>
<accession>A0A511ZR49</accession>
<sequence>MLKTVYEMAHKYWKYVRSILTIVNVTRIVITYSVITCRSGHVNLTKLLDFSTIDNHYLLS</sequence>
<evidence type="ECO:0000313" key="3">
    <source>
        <dbReference type="Proteomes" id="UP000321558"/>
    </source>
</evidence>
<name>A0A511ZR49_9BACI</name>
<keyword evidence="1" id="KW-0472">Membrane</keyword>
<proteinExistence type="predicted"/>
<comment type="caution">
    <text evidence="2">The sequence shown here is derived from an EMBL/GenBank/DDBJ whole genome shotgun (WGS) entry which is preliminary data.</text>
</comment>
<dbReference type="EMBL" id="BJYM01000035">
    <property type="protein sequence ID" value="GEN89924.1"/>
    <property type="molecule type" value="Genomic_DNA"/>
</dbReference>
<dbReference type="Proteomes" id="UP000321558">
    <property type="component" value="Unassembled WGS sequence"/>
</dbReference>
<dbReference type="AlphaFoldDB" id="A0A511ZR49"/>
<keyword evidence="1" id="KW-0812">Transmembrane</keyword>
<feature type="transmembrane region" description="Helical" evidence="1">
    <location>
        <begin position="12"/>
        <end position="35"/>
    </location>
</feature>
<evidence type="ECO:0000256" key="1">
    <source>
        <dbReference type="SAM" id="Phobius"/>
    </source>
</evidence>
<protein>
    <submittedName>
        <fullName evidence="2">Uncharacterized protein</fullName>
    </submittedName>
</protein>
<evidence type="ECO:0000313" key="2">
    <source>
        <dbReference type="EMBL" id="GEN89924.1"/>
    </source>
</evidence>
<keyword evidence="1" id="KW-1133">Transmembrane helix</keyword>
<gene>
    <name evidence="2" type="ORF">OSO01_46630</name>
</gene>